<name>A0A410P3S4_VELA1</name>
<gene>
    <name evidence="2" type="ORF">BU251_03405</name>
</gene>
<dbReference type="SUPFAM" id="SSF160246">
    <property type="entry name" value="EspE N-terminal domain-like"/>
    <property type="match status" value="1"/>
</dbReference>
<reference evidence="2 3" key="1">
    <citation type="submission" date="2017-01" db="EMBL/GenBank/DDBJ databases">
        <title>First insights into the biology of 'candidatus Vampirococcus archaeovorus'.</title>
        <authorList>
            <person name="Kizina J."/>
            <person name="Jordan S."/>
            <person name="Stueber K."/>
            <person name="Reinhardt R."/>
            <person name="Harder J."/>
        </authorList>
    </citation>
    <scope>NUCLEOTIDE SEQUENCE [LARGE SCALE GENOMIC DNA]</scope>
    <source>
        <strain evidence="2 3">LiM</strain>
    </source>
</reference>
<dbReference type="FunFam" id="3.30.300.160:FF:000002">
    <property type="entry name" value="Type II secretion system protein E"/>
    <property type="match status" value="1"/>
</dbReference>
<dbReference type="RefSeq" id="WP_128699490.1">
    <property type="nucleotide sequence ID" value="NZ_CP019384.1"/>
</dbReference>
<keyword evidence="3" id="KW-1185">Reference proteome</keyword>
<dbReference type="Gene3D" id="1.10.40.70">
    <property type="match status" value="1"/>
</dbReference>
<dbReference type="EMBL" id="CP019384">
    <property type="protein sequence ID" value="QAT16847.1"/>
    <property type="molecule type" value="Genomic_DNA"/>
</dbReference>
<organism evidence="2 3">
    <name type="scientific">Velamenicoccus archaeovorus</name>
    <dbReference type="NCBI Taxonomy" id="1930593"/>
    <lineage>
        <taxon>Bacteria</taxon>
        <taxon>Pseudomonadati</taxon>
        <taxon>Candidatus Omnitrophota</taxon>
        <taxon>Candidatus Velamenicoccus</taxon>
    </lineage>
</organism>
<dbReference type="Proteomes" id="UP000287243">
    <property type="component" value="Chromosome"/>
</dbReference>
<dbReference type="InterPro" id="IPR037257">
    <property type="entry name" value="T2SS_E_N_sf"/>
</dbReference>
<proteinExistence type="predicted"/>
<evidence type="ECO:0000313" key="2">
    <source>
        <dbReference type="EMBL" id="QAT16847.1"/>
    </source>
</evidence>
<dbReference type="OrthoDB" id="5524135at2"/>
<evidence type="ECO:0000259" key="1">
    <source>
        <dbReference type="Pfam" id="PF05157"/>
    </source>
</evidence>
<feature type="domain" description="Type II secretion system protein GspE N-terminal" evidence="1">
    <location>
        <begin position="64"/>
        <end position="147"/>
    </location>
</feature>
<dbReference type="KEGG" id="vai:BU251_03405"/>
<dbReference type="Pfam" id="PF05157">
    <property type="entry name" value="MshEN"/>
    <property type="match status" value="1"/>
</dbReference>
<protein>
    <submittedName>
        <fullName evidence="2">Type IV fimbrial assembly, ATPase PilB</fullName>
    </submittedName>
</protein>
<accession>A0A410P3S4</accession>
<dbReference type="InterPro" id="IPR007831">
    <property type="entry name" value="T2SS_GspE_N"/>
</dbReference>
<evidence type="ECO:0000313" key="3">
    <source>
        <dbReference type="Proteomes" id="UP000287243"/>
    </source>
</evidence>
<dbReference type="AlphaFoldDB" id="A0A410P3S4"/>
<sequence length="149" mass="16558">MSAIQNNDRYIGALLVKDGVITEGDLQRGLDEQKKNRDFLCTILVRLGMASEEKIFSILSLQIGVPYLSLKELAIDPFIVNRLPGHLAASCRCLPVKEVGGTMYVAMADPLDSRVIDEIRSYLGVERIKAFLTGDDDLSSALQKYYHLP</sequence>
<dbReference type="Gene3D" id="3.30.300.160">
    <property type="entry name" value="Type II secretion system, protein E, N-terminal domain"/>
    <property type="match status" value="1"/>
</dbReference>